<reference evidence="1" key="1">
    <citation type="submission" date="2016-04" db="EMBL/GenBank/DDBJ databases">
        <authorList>
            <person name="Evans L.H."/>
            <person name="Alamgir A."/>
            <person name="Owens N."/>
            <person name="Weber N.D."/>
            <person name="Virtaneva K."/>
            <person name="Barbian K."/>
            <person name="Babar A."/>
            <person name="Rosenke K."/>
        </authorList>
    </citation>
    <scope>NUCLEOTIDE SEQUENCE</scope>
    <source>
        <strain evidence="1">86</strain>
    </source>
</reference>
<protein>
    <submittedName>
        <fullName evidence="1">Uncharacterized protein</fullName>
    </submittedName>
</protein>
<dbReference type="AlphaFoldDB" id="A0A212JSS5"/>
<evidence type="ECO:0000313" key="1">
    <source>
        <dbReference type="EMBL" id="SBW02493.1"/>
    </source>
</evidence>
<dbReference type="EMBL" id="FLUN01000001">
    <property type="protein sequence ID" value="SBW02493.1"/>
    <property type="molecule type" value="Genomic_DNA"/>
</dbReference>
<organism evidence="1">
    <name type="scientific">uncultured Eubacteriales bacterium</name>
    <dbReference type="NCBI Taxonomy" id="172733"/>
    <lineage>
        <taxon>Bacteria</taxon>
        <taxon>Bacillati</taxon>
        <taxon>Bacillota</taxon>
        <taxon>Clostridia</taxon>
        <taxon>Eubacteriales</taxon>
        <taxon>environmental samples</taxon>
    </lineage>
</organism>
<gene>
    <name evidence="1" type="ORF">KL86CLO1_11655</name>
</gene>
<proteinExistence type="predicted"/>
<accession>A0A212JSS5</accession>
<sequence>MIKEPVEGWSVPVEYTVMEIPPNLNPNFLHPTRLILLSKGYLLPVNVLRISFKGFHRSPSRTVAVYSTLIIMSRPTPH</sequence>
<name>A0A212JSS5_9FIRM</name>